<evidence type="ECO:0000313" key="1">
    <source>
        <dbReference type="EMBL" id="THU43331.1"/>
    </source>
</evidence>
<name>A0A4S8I6D7_MUSBA</name>
<organism evidence="1 2">
    <name type="scientific">Musa balbisiana</name>
    <name type="common">Banana</name>
    <dbReference type="NCBI Taxonomy" id="52838"/>
    <lineage>
        <taxon>Eukaryota</taxon>
        <taxon>Viridiplantae</taxon>
        <taxon>Streptophyta</taxon>
        <taxon>Embryophyta</taxon>
        <taxon>Tracheophyta</taxon>
        <taxon>Spermatophyta</taxon>
        <taxon>Magnoliopsida</taxon>
        <taxon>Liliopsida</taxon>
        <taxon>Zingiberales</taxon>
        <taxon>Musaceae</taxon>
        <taxon>Musa</taxon>
    </lineage>
</organism>
<dbReference type="EMBL" id="PYDT01000122">
    <property type="protein sequence ID" value="THU43331.1"/>
    <property type="molecule type" value="Genomic_DNA"/>
</dbReference>
<dbReference type="AlphaFoldDB" id="A0A4S8I6D7"/>
<dbReference type="Proteomes" id="UP000317650">
    <property type="component" value="Unassembled WGS sequence"/>
</dbReference>
<reference evidence="1 2" key="1">
    <citation type="journal article" date="2019" name="Nat. Plants">
        <title>Genome sequencing of Musa balbisiana reveals subgenome evolution and function divergence in polyploid bananas.</title>
        <authorList>
            <person name="Yao X."/>
        </authorList>
    </citation>
    <scope>NUCLEOTIDE SEQUENCE [LARGE SCALE GENOMIC DNA]</scope>
    <source>
        <strain evidence="2">cv. DH-PKW</strain>
        <tissue evidence="1">Leaves</tissue>
    </source>
</reference>
<gene>
    <name evidence="1" type="ORF">C4D60_Mb00t00040</name>
</gene>
<proteinExistence type="predicted"/>
<comment type="caution">
    <text evidence="1">The sequence shown here is derived from an EMBL/GenBank/DDBJ whole genome shotgun (WGS) entry which is preliminary data.</text>
</comment>
<protein>
    <submittedName>
        <fullName evidence="1">Uncharacterized protein</fullName>
    </submittedName>
</protein>
<accession>A0A4S8I6D7</accession>
<keyword evidence="2" id="KW-1185">Reference proteome</keyword>
<evidence type="ECO:0000313" key="2">
    <source>
        <dbReference type="Proteomes" id="UP000317650"/>
    </source>
</evidence>
<sequence length="75" mass="8280">MGNRNLNLGTSLHWTTRFSVAWMPVLKSVSSSSLQVECWVIGYQRILPNYGLDVAPFVNGKSVPPSSREAALKSE</sequence>